<sequence>MRRMQKYFLLLCTVPVPILLCIAYNPTFCCKEVENKPEKGWFFSRSMDSIALQLHVHKEADNDKRLSNISKSVVNMDSGVNHKAVRRSLTTICNQRHNFPFTLNNLTKKQRHITLTHLIVNDKYKFLYCYTPKVACSNWKKVIKVLYGEVDSADKVHQLDHVHGFKYLSDYNRTEIQERLETYYKFMFVRNPVERALSVYRNKFNEIEAFHKLYGSKISSMYHQPEQYRGKFPGDDVTFVDFLKYISTGIDETDMNEHWMPMSTLCQPCAISYDFIGTYNNIEEEAEL</sequence>
<evidence type="ECO:0000256" key="8">
    <source>
        <dbReference type="ARBA" id="ARBA00023180"/>
    </source>
</evidence>
<dbReference type="InParanoid" id="F6V386"/>
<evidence type="ECO:0000256" key="7">
    <source>
        <dbReference type="ARBA" id="ARBA00023136"/>
    </source>
</evidence>
<evidence type="ECO:0000313" key="11">
    <source>
        <dbReference type="Ensembl" id="ENSCINP00000024660.2"/>
    </source>
</evidence>
<keyword evidence="10" id="KW-0732">Signal</keyword>
<keyword evidence="5" id="KW-1133">Transmembrane helix</keyword>
<keyword evidence="12" id="KW-1185">Reference proteome</keyword>
<evidence type="ECO:0000256" key="3">
    <source>
        <dbReference type="ARBA" id="ARBA00022679"/>
    </source>
</evidence>
<dbReference type="EC" id="2.8.2.-" evidence="9"/>
<feature type="chain" id="PRO_5003348395" description="Carbohydrate sulfotransferase" evidence="10">
    <location>
        <begin position="24"/>
        <end position="288"/>
    </location>
</feature>
<keyword evidence="7" id="KW-0472">Membrane</keyword>
<reference evidence="11" key="2">
    <citation type="submission" date="2025-08" db="UniProtKB">
        <authorList>
            <consortium name="Ensembl"/>
        </authorList>
    </citation>
    <scope>IDENTIFICATION</scope>
</reference>
<dbReference type="AlphaFoldDB" id="F6V386"/>
<reference evidence="11" key="3">
    <citation type="submission" date="2025-09" db="UniProtKB">
        <authorList>
            <consortium name="Ensembl"/>
        </authorList>
    </citation>
    <scope>IDENTIFICATION</scope>
</reference>
<comment type="similarity">
    <text evidence="2 9">Belongs to the sulfotransferase 2 family.</text>
</comment>
<evidence type="ECO:0000256" key="6">
    <source>
        <dbReference type="ARBA" id="ARBA00023034"/>
    </source>
</evidence>
<dbReference type="GO" id="GO:0008146">
    <property type="term" value="F:sulfotransferase activity"/>
    <property type="evidence" value="ECO:0000318"/>
    <property type="project" value="GO_Central"/>
</dbReference>
<dbReference type="GO" id="GO:0016051">
    <property type="term" value="P:carbohydrate biosynthetic process"/>
    <property type="evidence" value="ECO:0007669"/>
    <property type="project" value="InterPro"/>
</dbReference>
<keyword evidence="3 9" id="KW-0808">Transferase</keyword>
<evidence type="ECO:0000256" key="2">
    <source>
        <dbReference type="ARBA" id="ARBA00006339"/>
    </source>
</evidence>
<evidence type="ECO:0000256" key="5">
    <source>
        <dbReference type="ARBA" id="ARBA00022989"/>
    </source>
</evidence>
<feature type="signal peptide" evidence="10">
    <location>
        <begin position="1"/>
        <end position="23"/>
    </location>
</feature>
<dbReference type="Ensembl" id="ENSCINT00000024906.2">
    <property type="protein sequence ID" value="ENSCINP00000024660.2"/>
    <property type="gene ID" value="ENSCING00000013426.2"/>
</dbReference>
<dbReference type="PANTHER" id="PTHR12137:SF33">
    <property type="entry name" value="CARBOHYDRATE SULFOTRANSFERASE 14"/>
    <property type="match status" value="1"/>
</dbReference>
<accession>F6V386</accession>
<keyword evidence="6 9" id="KW-0333">Golgi apparatus</keyword>
<keyword evidence="9" id="KW-0119">Carbohydrate metabolism</keyword>
<evidence type="ECO:0000256" key="9">
    <source>
        <dbReference type="RuleBase" id="RU364020"/>
    </source>
</evidence>
<dbReference type="PANTHER" id="PTHR12137">
    <property type="entry name" value="CARBOHYDRATE SULFOTRANSFERASE"/>
    <property type="match status" value="1"/>
</dbReference>
<dbReference type="GeneTree" id="ENSGT00940000162640"/>
<dbReference type="OMA" id="CWTSEDS"/>
<dbReference type="GO" id="GO:0000139">
    <property type="term" value="C:Golgi membrane"/>
    <property type="evidence" value="ECO:0007669"/>
    <property type="project" value="UniProtKB-SubCell"/>
</dbReference>
<comment type="subcellular location">
    <subcellularLocation>
        <location evidence="1 9">Golgi apparatus membrane</location>
        <topology evidence="1 9">Single-pass type II membrane protein</topology>
    </subcellularLocation>
</comment>
<dbReference type="InterPro" id="IPR018011">
    <property type="entry name" value="Carb_sulfotrans_8-10"/>
</dbReference>
<reference evidence="12" key="1">
    <citation type="journal article" date="2002" name="Science">
        <title>The draft genome of Ciona intestinalis: insights into chordate and vertebrate origins.</title>
        <authorList>
            <person name="Dehal P."/>
            <person name="Satou Y."/>
            <person name="Campbell R.K."/>
            <person name="Chapman J."/>
            <person name="Degnan B."/>
            <person name="De Tomaso A."/>
            <person name="Davidson B."/>
            <person name="Di Gregorio A."/>
            <person name="Gelpke M."/>
            <person name="Goodstein D.M."/>
            <person name="Harafuji N."/>
            <person name="Hastings K.E."/>
            <person name="Ho I."/>
            <person name="Hotta K."/>
            <person name="Huang W."/>
            <person name="Kawashima T."/>
            <person name="Lemaire P."/>
            <person name="Martinez D."/>
            <person name="Meinertzhagen I.A."/>
            <person name="Necula S."/>
            <person name="Nonaka M."/>
            <person name="Putnam N."/>
            <person name="Rash S."/>
            <person name="Saiga H."/>
            <person name="Satake M."/>
            <person name="Terry A."/>
            <person name="Yamada L."/>
            <person name="Wang H.G."/>
            <person name="Awazu S."/>
            <person name="Azumi K."/>
            <person name="Boore J."/>
            <person name="Branno M."/>
            <person name="Chin-Bow S."/>
            <person name="DeSantis R."/>
            <person name="Doyle S."/>
            <person name="Francino P."/>
            <person name="Keys D.N."/>
            <person name="Haga S."/>
            <person name="Hayashi H."/>
            <person name="Hino K."/>
            <person name="Imai K.S."/>
            <person name="Inaba K."/>
            <person name="Kano S."/>
            <person name="Kobayashi K."/>
            <person name="Kobayashi M."/>
            <person name="Lee B.I."/>
            <person name="Makabe K.W."/>
            <person name="Manohar C."/>
            <person name="Matassi G."/>
            <person name="Medina M."/>
            <person name="Mochizuki Y."/>
            <person name="Mount S."/>
            <person name="Morishita T."/>
            <person name="Miura S."/>
            <person name="Nakayama A."/>
            <person name="Nishizaka S."/>
            <person name="Nomoto H."/>
            <person name="Ohta F."/>
            <person name="Oishi K."/>
            <person name="Rigoutsos I."/>
            <person name="Sano M."/>
            <person name="Sasaki A."/>
            <person name="Sasakura Y."/>
            <person name="Shoguchi E."/>
            <person name="Shin-i T."/>
            <person name="Spagnuolo A."/>
            <person name="Stainier D."/>
            <person name="Suzuki M.M."/>
            <person name="Tassy O."/>
            <person name="Takatori N."/>
            <person name="Tokuoka M."/>
            <person name="Yagi K."/>
            <person name="Yoshizaki F."/>
            <person name="Wada S."/>
            <person name="Zhang C."/>
            <person name="Hyatt P.D."/>
            <person name="Larimer F."/>
            <person name="Detter C."/>
            <person name="Doggett N."/>
            <person name="Glavina T."/>
            <person name="Hawkins T."/>
            <person name="Richardson P."/>
            <person name="Lucas S."/>
            <person name="Kohara Y."/>
            <person name="Levine M."/>
            <person name="Satoh N."/>
            <person name="Rokhsar D.S."/>
        </authorList>
    </citation>
    <scope>NUCLEOTIDE SEQUENCE [LARGE SCALE GENOMIC DNA]</scope>
</reference>
<evidence type="ECO:0000256" key="1">
    <source>
        <dbReference type="ARBA" id="ARBA00004323"/>
    </source>
</evidence>
<dbReference type="Proteomes" id="UP000008144">
    <property type="component" value="Unassembled WGS sequence"/>
</dbReference>
<keyword evidence="8 9" id="KW-0325">Glycoprotein</keyword>
<evidence type="ECO:0000313" key="12">
    <source>
        <dbReference type="Proteomes" id="UP000008144"/>
    </source>
</evidence>
<protein>
    <recommendedName>
        <fullName evidence="9">Carbohydrate sulfotransferase</fullName>
        <ecNumber evidence="9">2.8.2.-</ecNumber>
    </recommendedName>
</protein>
<organism evidence="11 12">
    <name type="scientific">Ciona intestinalis</name>
    <name type="common">Transparent sea squirt</name>
    <name type="synonym">Ascidia intestinalis</name>
    <dbReference type="NCBI Taxonomy" id="7719"/>
    <lineage>
        <taxon>Eukaryota</taxon>
        <taxon>Metazoa</taxon>
        <taxon>Chordata</taxon>
        <taxon>Tunicata</taxon>
        <taxon>Ascidiacea</taxon>
        <taxon>Phlebobranchia</taxon>
        <taxon>Cionidae</taxon>
        <taxon>Ciona</taxon>
    </lineage>
</organism>
<keyword evidence="9" id="KW-0735">Signal-anchor</keyword>
<proteinExistence type="inferred from homology"/>
<dbReference type="HOGENOM" id="CLU_966294_0_0_1"/>
<name>F6V386_CIOIN</name>
<keyword evidence="4" id="KW-0812">Transmembrane</keyword>
<evidence type="ECO:0000256" key="4">
    <source>
        <dbReference type="ARBA" id="ARBA00022692"/>
    </source>
</evidence>
<dbReference type="InterPro" id="IPR005331">
    <property type="entry name" value="Sulfotransferase"/>
</dbReference>
<dbReference type="Pfam" id="PF03567">
    <property type="entry name" value="Sulfotransfer_2"/>
    <property type="match status" value="1"/>
</dbReference>
<evidence type="ECO:0000256" key="10">
    <source>
        <dbReference type="SAM" id="SignalP"/>
    </source>
</evidence>